<evidence type="ECO:0000313" key="3">
    <source>
        <dbReference type="Proteomes" id="UP001159405"/>
    </source>
</evidence>
<accession>A0ABN8QB72</accession>
<evidence type="ECO:0000313" key="2">
    <source>
        <dbReference type="EMBL" id="CAH3159262.1"/>
    </source>
</evidence>
<proteinExistence type="predicted"/>
<protein>
    <submittedName>
        <fullName evidence="2">Uncharacterized protein</fullName>
    </submittedName>
</protein>
<sequence>MVKAIKTEKFVTFLYFLLDVTKVLRELSLQFQSDDLFITEVSTKLETALTKLEGLKDSDPLPIRATFQAKFQSNYNFECGLFKCGKDSNLDVVLNKGNAMGMQQTFSNFLTDAIAYIEKRFSSLSKPPMNYFEVFDPTKVPGEKKLRASFGNDKVAALTDHFKNLLSDGEKEGAVFQWQELKIYLFNHQAMKPLDIYATLLSSRPDSLKHILVIVELMLSLSPSTAKCERTLSDLLRIKGMDCEMKDFDPNPAIEAWLLGAKTKRHAMKRVHDAPVVVPTAGPSVSEPFQALPPLPELPQIDSSSDSDSE</sequence>
<keyword evidence="3" id="KW-1185">Reference proteome</keyword>
<reference evidence="2 3" key="1">
    <citation type="submission" date="2022-05" db="EMBL/GenBank/DDBJ databases">
        <authorList>
            <consortium name="Genoscope - CEA"/>
            <person name="William W."/>
        </authorList>
    </citation>
    <scope>NUCLEOTIDE SEQUENCE [LARGE SCALE GENOMIC DNA]</scope>
</reference>
<comment type="caution">
    <text evidence="2">The sequence shown here is derived from an EMBL/GenBank/DDBJ whole genome shotgun (WGS) entry which is preliminary data.</text>
</comment>
<feature type="region of interest" description="Disordered" evidence="1">
    <location>
        <begin position="282"/>
        <end position="310"/>
    </location>
</feature>
<evidence type="ECO:0000256" key="1">
    <source>
        <dbReference type="SAM" id="MobiDB-lite"/>
    </source>
</evidence>
<name>A0ABN8QB72_9CNID</name>
<dbReference type="PANTHER" id="PTHR46880:SF5">
    <property type="entry name" value="DUF4371 DOMAIN-CONTAINING PROTEIN"/>
    <property type="match status" value="1"/>
</dbReference>
<dbReference type="Proteomes" id="UP001159405">
    <property type="component" value="Unassembled WGS sequence"/>
</dbReference>
<dbReference type="PANTHER" id="PTHR46880">
    <property type="entry name" value="RAS-ASSOCIATING DOMAIN-CONTAINING PROTEIN"/>
    <property type="match status" value="1"/>
</dbReference>
<gene>
    <name evidence="2" type="ORF">PLOB_00003583</name>
</gene>
<organism evidence="2 3">
    <name type="scientific">Porites lobata</name>
    <dbReference type="NCBI Taxonomy" id="104759"/>
    <lineage>
        <taxon>Eukaryota</taxon>
        <taxon>Metazoa</taxon>
        <taxon>Cnidaria</taxon>
        <taxon>Anthozoa</taxon>
        <taxon>Hexacorallia</taxon>
        <taxon>Scleractinia</taxon>
        <taxon>Fungiina</taxon>
        <taxon>Poritidae</taxon>
        <taxon>Porites</taxon>
    </lineage>
</organism>
<dbReference type="EMBL" id="CALNXK010000113">
    <property type="protein sequence ID" value="CAH3159262.1"/>
    <property type="molecule type" value="Genomic_DNA"/>
</dbReference>